<dbReference type="RefSeq" id="XP_037169063.1">
    <property type="nucleotide sequence ID" value="XM_037304268.1"/>
</dbReference>
<dbReference type="GeneID" id="59284008"/>
<keyword evidence="3" id="KW-1185">Reference proteome</keyword>
<proteinExistence type="predicted"/>
<organism evidence="2 3">
    <name type="scientific">Letharia columbiana</name>
    <dbReference type="NCBI Taxonomy" id="112416"/>
    <lineage>
        <taxon>Eukaryota</taxon>
        <taxon>Fungi</taxon>
        <taxon>Dikarya</taxon>
        <taxon>Ascomycota</taxon>
        <taxon>Pezizomycotina</taxon>
        <taxon>Lecanoromycetes</taxon>
        <taxon>OSLEUM clade</taxon>
        <taxon>Lecanoromycetidae</taxon>
        <taxon>Lecanorales</taxon>
        <taxon>Lecanorineae</taxon>
        <taxon>Parmeliaceae</taxon>
        <taxon>Letharia</taxon>
    </lineage>
</organism>
<sequence length="86" mass="9370">MSSYDQQAKLRPIRTSAVHHRQLGADPACAPLRRNTEEVSIAINFLLQSVTDTRLGYVTVLQTGSLPGMGRKGSGESYLLLQITPS</sequence>
<feature type="region of interest" description="Disordered" evidence="1">
    <location>
        <begin position="1"/>
        <end position="20"/>
    </location>
</feature>
<accession>A0A8H6G3C0</accession>
<evidence type="ECO:0000313" key="2">
    <source>
        <dbReference type="EMBL" id="KAF6239788.1"/>
    </source>
</evidence>
<name>A0A8H6G3C0_9LECA</name>
<protein>
    <submittedName>
        <fullName evidence="2">Uncharacterized protein</fullName>
    </submittedName>
</protein>
<comment type="caution">
    <text evidence="2">The sequence shown here is derived from an EMBL/GenBank/DDBJ whole genome shotgun (WGS) entry which is preliminary data.</text>
</comment>
<evidence type="ECO:0000256" key="1">
    <source>
        <dbReference type="SAM" id="MobiDB-lite"/>
    </source>
</evidence>
<evidence type="ECO:0000313" key="3">
    <source>
        <dbReference type="Proteomes" id="UP000578531"/>
    </source>
</evidence>
<dbReference type="AlphaFoldDB" id="A0A8H6G3C0"/>
<dbReference type="EMBL" id="JACCJC010000005">
    <property type="protein sequence ID" value="KAF6239788.1"/>
    <property type="molecule type" value="Genomic_DNA"/>
</dbReference>
<dbReference type="Proteomes" id="UP000578531">
    <property type="component" value="Unassembled WGS sequence"/>
</dbReference>
<reference evidence="2 3" key="1">
    <citation type="journal article" date="2020" name="Genomics">
        <title>Complete, high-quality genomes from long-read metagenomic sequencing of two wolf lichen thalli reveals enigmatic genome architecture.</title>
        <authorList>
            <person name="McKenzie S.K."/>
            <person name="Walston R.F."/>
            <person name="Allen J.L."/>
        </authorList>
    </citation>
    <scope>NUCLEOTIDE SEQUENCE [LARGE SCALE GENOMIC DNA]</scope>
    <source>
        <strain evidence="2">WasteWater2</strain>
    </source>
</reference>
<gene>
    <name evidence="2" type="ORF">HO173_002334</name>
</gene>